<feature type="region of interest" description="Disordered" evidence="1">
    <location>
        <begin position="154"/>
        <end position="173"/>
    </location>
</feature>
<reference evidence="3" key="1">
    <citation type="journal article" date="2019" name="Int. J. Syst. Evol. Microbiol.">
        <title>The Global Catalogue of Microorganisms (GCM) 10K type strain sequencing project: providing services to taxonomists for standard genome sequencing and annotation.</title>
        <authorList>
            <consortium name="The Broad Institute Genomics Platform"/>
            <consortium name="The Broad Institute Genome Sequencing Center for Infectious Disease"/>
            <person name="Wu L."/>
            <person name="Ma J."/>
        </authorList>
    </citation>
    <scope>NUCLEOTIDE SEQUENCE [LARGE SCALE GENOMIC DNA]</scope>
    <source>
        <strain evidence="3">KCTC 42443</strain>
    </source>
</reference>
<keyword evidence="3" id="KW-1185">Reference proteome</keyword>
<dbReference type="Proteomes" id="UP000609802">
    <property type="component" value="Unassembled WGS sequence"/>
</dbReference>
<gene>
    <name evidence="2" type="ORF">GCM10016455_05540</name>
</gene>
<protein>
    <submittedName>
        <fullName evidence="2">Uncharacterized protein</fullName>
    </submittedName>
</protein>
<feature type="compositionally biased region" description="Acidic residues" evidence="1">
    <location>
        <begin position="164"/>
        <end position="173"/>
    </location>
</feature>
<dbReference type="EMBL" id="BNCH01000001">
    <property type="protein sequence ID" value="GHE88297.1"/>
    <property type="molecule type" value="Genomic_DNA"/>
</dbReference>
<organism evidence="2 3">
    <name type="scientific">Aliiroseovarius zhejiangensis</name>
    <dbReference type="NCBI Taxonomy" id="1632025"/>
    <lineage>
        <taxon>Bacteria</taxon>
        <taxon>Pseudomonadati</taxon>
        <taxon>Pseudomonadota</taxon>
        <taxon>Alphaproteobacteria</taxon>
        <taxon>Rhodobacterales</taxon>
        <taxon>Paracoccaceae</taxon>
        <taxon>Aliiroseovarius</taxon>
    </lineage>
</organism>
<proteinExistence type="predicted"/>
<accession>A0ABQ3IQW6</accession>
<evidence type="ECO:0000256" key="1">
    <source>
        <dbReference type="SAM" id="MobiDB-lite"/>
    </source>
</evidence>
<dbReference type="RefSeq" id="WP_191284939.1">
    <property type="nucleotide sequence ID" value="NZ_BNCH01000001.1"/>
</dbReference>
<evidence type="ECO:0000313" key="2">
    <source>
        <dbReference type="EMBL" id="GHE88297.1"/>
    </source>
</evidence>
<name>A0ABQ3IQW6_9RHOB</name>
<comment type="caution">
    <text evidence="2">The sequence shown here is derived from an EMBL/GenBank/DDBJ whole genome shotgun (WGS) entry which is preliminary data.</text>
</comment>
<sequence>MGIDVAAAWDQVIAAISAAFPAFNVQAGEDPSEDAIATPAILVDLVEIEPTEERDPTTGEIAALMRFEARVLRSYREPRARRVVASDAAALAAFLHNERLGVRWGAAQVFTVAPDEFNPRADQYRAWLVEWAHLANIGDQVDQGDGQAASEVLSSFAPDIGSGNEDDYDTVAP</sequence>
<evidence type="ECO:0000313" key="3">
    <source>
        <dbReference type="Proteomes" id="UP000609802"/>
    </source>
</evidence>